<reference evidence="1 2" key="1">
    <citation type="submission" date="2016-10" db="EMBL/GenBank/DDBJ databases">
        <authorList>
            <person name="Varghese N."/>
            <person name="Submissions S."/>
        </authorList>
    </citation>
    <scope>NUCLEOTIDE SEQUENCE [LARGE SCALE GENOMIC DNA]</scope>
    <source>
        <strain evidence="1 2">DSM 16643</strain>
    </source>
</reference>
<gene>
    <name evidence="1" type="ORF">SAMN02910315_01578</name>
</gene>
<dbReference type="RefSeq" id="WP_149732108.1">
    <property type="nucleotide sequence ID" value="NZ_FMXB01000011.1"/>
</dbReference>
<sequence>MKIIYIIPIIVIILLCGAYANILNTDIIINDNTQSANNINETKDMIDFKELINSNQTENILLSYNIPTSNSIKTTVNNISTKESSFLEFANSNSYEITEDSIKFNGTSIYTKFPEYEMNKYSSALNKKIIVYHEDGSDTYYPSQEDMINEMNAKAGGIKPTYYEYSHSKSYEHAPIIANDKPIELDFLN</sequence>
<evidence type="ECO:0000313" key="1">
    <source>
        <dbReference type="EMBL" id="SDA60135.1"/>
    </source>
</evidence>
<name>A0A1G5WS58_9EURY</name>
<keyword evidence="2" id="KW-1185">Reference proteome</keyword>
<evidence type="ECO:0000313" key="2">
    <source>
        <dbReference type="Proteomes" id="UP000323439"/>
    </source>
</evidence>
<protein>
    <submittedName>
        <fullName evidence="1">Uncharacterized protein</fullName>
    </submittedName>
</protein>
<proteinExistence type="predicted"/>
<dbReference type="AlphaFoldDB" id="A0A1G5WS58"/>
<organism evidence="1 2">
    <name type="scientific">Methanobrevibacter millerae</name>
    <dbReference type="NCBI Taxonomy" id="230361"/>
    <lineage>
        <taxon>Archaea</taxon>
        <taxon>Methanobacteriati</taxon>
        <taxon>Methanobacteriota</taxon>
        <taxon>Methanomada group</taxon>
        <taxon>Methanobacteria</taxon>
        <taxon>Methanobacteriales</taxon>
        <taxon>Methanobacteriaceae</taxon>
        <taxon>Methanobrevibacter</taxon>
    </lineage>
</organism>
<dbReference type="EMBL" id="FMXB01000011">
    <property type="protein sequence ID" value="SDA60135.1"/>
    <property type="molecule type" value="Genomic_DNA"/>
</dbReference>
<dbReference type="Proteomes" id="UP000323439">
    <property type="component" value="Unassembled WGS sequence"/>
</dbReference>
<accession>A0A1G5WS58</accession>